<keyword evidence="2" id="KW-1185">Reference proteome</keyword>
<reference evidence="1" key="1">
    <citation type="journal article" date="2022" name="Int. J. Mol. Sci.">
        <title>Draft Genome of Tanacetum Coccineum: Genomic Comparison of Closely Related Tanacetum-Family Plants.</title>
        <authorList>
            <person name="Yamashiro T."/>
            <person name="Shiraishi A."/>
            <person name="Nakayama K."/>
            <person name="Satake H."/>
        </authorList>
    </citation>
    <scope>NUCLEOTIDE SEQUENCE</scope>
</reference>
<evidence type="ECO:0000313" key="1">
    <source>
        <dbReference type="EMBL" id="GJU05079.1"/>
    </source>
</evidence>
<reference evidence="1" key="2">
    <citation type="submission" date="2022-01" db="EMBL/GenBank/DDBJ databases">
        <authorList>
            <person name="Yamashiro T."/>
            <person name="Shiraishi A."/>
            <person name="Satake H."/>
            <person name="Nakayama K."/>
        </authorList>
    </citation>
    <scope>NUCLEOTIDE SEQUENCE</scope>
</reference>
<protein>
    <submittedName>
        <fullName evidence="1">Uncharacterized protein</fullName>
    </submittedName>
</protein>
<gene>
    <name evidence="1" type="ORF">Tco_1121509</name>
</gene>
<organism evidence="1 2">
    <name type="scientific">Tanacetum coccineum</name>
    <dbReference type="NCBI Taxonomy" id="301880"/>
    <lineage>
        <taxon>Eukaryota</taxon>
        <taxon>Viridiplantae</taxon>
        <taxon>Streptophyta</taxon>
        <taxon>Embryophyta</taxon>
        <taxon>Tracheophyta</taxon>
        <taxon>Spermatophyta</taxon>
        <taxon>Magnoliopsida</taxon>
        <taxon>eudicotyledons</taxon>
        <taxon>Gunneridae</taxon>
        <taxon>Pentapetalae</taxon>
        <taxon>asterids</taxon>
        <taxon>campanulids</taxon>
        <taxon>Asterales</taxon>
        <taxon>Asteraceae</taxon>
        <taxon>Asteroideae</taxon>
        <taxon>Anthemideae</taxon>
        <taxon>Anthemidinae</taxon>
        <taxon>Tanacetum</taxon>
    </lineage>
</organism>
<name>A0ABQ5IXW9_9ASTR</name>
<proteinExistence type="predicted"/>
<evidence type="ECO:0000313" key="2">
    <source>
        <dbReference type="Proteomes" id="UP001151760"/>
    </source>
</evidence>
<comment type="caution">
    <text evidence="1">The sequence shown here is derived from an EMBL/GenBank/DDBJ whole genome shotgun (WGS) entry which is preliminary data.</text>
</comment>
<sequence>MVVQAAVWWRSDGGFNVEWQRGNSDGGGVVVMTVVTDRRSAGIWPDSDTAPDFERGEARVEKSFSLVLELLELGFHPLWQSSNLVKIPSQFRYQRWSGGGFDCDDDEVVDRDGGGVGCAAIAAAYEGGHKGEVGRLIRGSNGGCGVLMGRRQWGGATAEESGGEGNDGVGG</sequence>
<dbReference type="EMBL" id="BQNB010021313">
    <property type="protein sequence ID" value="GJU05079.1"/>
    <property type="molecule type" value="Genomic_DNA"/>
</dbReference>
<accession>A0ABQ5IXW9</accession>
<dbReference type="Proteomes" id="UP001151760">
    <property type="component" value="Unassembled WGS sequence"/>
</dbReference>